<reference evidence="4" key="1">
    <citation type="submission" date="2020-02" db="EMBL/GenBank/DDBJ databases">
        <authorList>
            <person name="Meier V. D."/>
        </authorList>
    </citation>
    <scope>NUCLEOTIDE SEQUENCE</scope>
    <source>
        <strain evidence="4">AVDCRST_MAG07</strain>
    </source>
</reference>
<name>A0A6J4KGC4_9ACTN</name>
<dbReference type="GO" id="GO:0016757">
    <property type="term" value="F:glycosyltransferase activity"/>
    <property type="evidence" value="ECO:0007669"/>
    <property type="project" value="UniProtKB-KW"/>
</dbReference>
<gene>
    <name evidence="4" type="ORF">AVDCRST_MAG07-36</name>
</gene>
<dbReference type="PANTHER" id="PTHR46401:SF2">
    <property type="entry name" value="GLYCOSYLTRANSFERASE WBBK-RELATED"/>
    <property type="match status" value="1"/>
</dbReference>
<evidence type="ECO:0000313" key="4">
    <source>
        <dbReference type="EMBL" id="CAA9305246.1"/>
    </source>
</evidence>
<evidence type="ECO:0000259" key="3">
    <source>
        <dbReference type="Pfam" id="PF13439"/>
    </source>
</evidence>
<evidence type="ECO:0000256" key="1">
    <source>
        <dbReference type="ARBA" id="ARBA00022676"/>
    </source>
</evidence>
<organism evidence="4">
    <name type="scientific">uncultured Frankineae bacterium</name>
    <dbReference type="NCBI Taxonomy" id="437475"/>
    <lineage>
        <taxon>Bacteria</taxon>
        <taxon>Bacillati</taxon>
        <taxon>Actinomycetota</taxon>
        <taxon>Actinomycetes</taxon>
        <taxon>Frankiales</taxon>
        <taxon>environmental samples</taxon>
    </lineage>
</organism>
<dbReference type="PANTHER" id="PTHR46401">
    <property type="entry name" value="GLYCOSYLTRANSFERASE WBBK-RELATED"/>
    <property type="match status" value="1"/>
</dbReference>
<keyword evidence="1" id="KW-0328">Glycosyltransferase</keyword>
<dbReference type="CDD" id="cd03809">
    <property type="entry name" value="GT4_MtfB-like"/>
    <property type="match status" value="1"/>
</dbReference>
<dbReference type="GO" id="GO:0009103">
    <property type="term" value="P:lipopolysaccharide biosynthetic process"/>
    <property type="evidence" value="ECO:0007669"/>
    <property type="project" value="TreeGrafter"/>
</dbReference>
<sequence>MRIGLDCTPLLGVRTGIGRYTASLLDALSRDRHAQGPDELVATAFTLRGRGGLRVPGRVQVRSRPVPARALQEAWARTSWPPVELLTGRLDVFHATNFVLPPTRRAAGVVTVHDLAFLRLTETVSAASARYRALVPRSLRRASVVVTPSAAVADQVREAYARELGATPVRVVPHGVDPAWAAAAPPDVALRASLGLPSAYLLFVGTLEPRKDLRTLLAAVRLLPEAPPLVLVGPPGWGEQVEVGSALTPGFLDDPALRAVVAGASALVLPSRDEGFGLTVLEALAAGTPVVASDLPVLREVGGEAVTYAPVGDPPAFAAALADVLDRPGDPAVRRAQAAPFTWERSAAGHRAAYDLARGARGGPGGLS</sequence>
<dbReference type="SUPFAM" id="SSF53756">
    <property type="entry name" value="UDP-Glycosyltransferase/glycogen phosphorylase"/>
    <property type="match status" value="1"/>
</dbReference>
<protein>
    <submittedName>
        <fullName evidence="4">Glycosyl transferase, group 1</fullName>
    </submittedName>
</protein>
<dbReference type="Pfam" id="PF13439">
    <property type="entry name" value="Glyco_transf_4"/>
    <property type="match status" value="1"/>
</dbReference>
<feature type="domain" description="Glycosyltransferase subfamily 4-like N-terminal" evidence="3">
    <location>
        <begin position="16"/>
        <end position="179"/>
    </location>
</feature>
<dbReference type="Gene3D" id="3.40.50.2000">
    <property type="entry name" value="Glycogen Phosphorylase B"/>
    <property type="match status" value="2"/>
</dbReference>
<accession>A0A6J4KGC4</accession>
<keyword evidence="2 4" id="KW-0808">Transferase</keyword>
<dbReference type="EMBL" id="CADCUB010000006">
    <property type="protein sequence ID" value="CAA9305246.1"/>
    <property type="molecule type" value="Genomic_DNA"/>
</dbReference>
<dbReference type="Pfam" id="PF13692">
    <property type="entry name" value="Glyco_trans_1_4"/>
    <property type="match status" value="1"/>
</dbReference>
<evidence type="ECO:0000256" key="2">
    <source>
        <dbReference type="ARBA" id="ARBA00022679"/>
    </source>
</evidence>
<dbReference type="AlphaFoldDB" id="A0A6J4KGC4"/>
<dbReference type="InterPro" id="IPR028098">
    <property type="entry name" value="Glyco_trans_4-like_N"/>
</dbReference>
<proteinExistence type="predicted"/>